<dbReference type="EC" id="4.1.1.97" evidence="3"/>
<dbReference type="PANTHER" id="PTHR43466">
    <property type="entry name" value="2-OXO-4-HYDROXY-4-CARBOXY-5-UREIDOIMIDAZOLINE DECARBOXYLASE-RELATED"/>
    <property type="match status" value="1"/>
</dbReference>
<dbReference type="NCBIfam" id="TIGR03164">
    <property type="entry name" value="UHCUDC"/>
    <property type="match status" value="1"/>
</dbReference>
<evidence type="ECO:0000259" key="7">
    <source>
        <dbReference type="Pfam" id="PF09349"/>
    </source>
</evidence>
<dbReference type="EMBL" id="CP040819">
    <property type="protein sequence ID" value="QDL94144.1"/>
    <property type="molecule type" value="Genomic_DNA"/>
</dbReference>
<dbReference type="GO" id="GO:0051997">
    <property type="term" value="F:2-oxo-4-hydroxy-4-carboxy-5-ureidoimidazoline decarboxylase activity"/>
    <property type="evidence" value="ECO:0007669"/>
    <property type="project" value="UniProtKB-EC"/>
</dbReference>
<feature type="domain" description="Oxo-4-hydroxy-4-carboxy-5-ureidoimidazoline decarboxylase" evidence="7">
    <location>
        <begin position="14"/>
        <end position="172"/>
    </location>
</feature>
<name>A0A5B8G251_9RHOB</name>
<evidence type="ECO:0000256" key="2">
    <source>
        <dbReference type="ARBA" id="ARBA00004754"/>
    </source>
</evidence>
<keyword evidence="4" id="KW-0659">Purine metabolism</keyword>
<dbReference type="PANTHER" id="PTHR43466:SF1">
    <property type="entry name" value="2-OXO-4-HYDROXY-4-CARBOXY-5-UREIDOIMIDAZOLINE DECARBOXYLASE-RELATED"/>
    <property type="match status" value="1"/>
</dbReference>
<dbReference type="InterPro" id="IPR017580">
    <property type="entry name" value="OHCU_decarboxylase-1"/>
</dbReference>
<comment type="catalytic activity">
    <reaction evidence="1">
        <text>5-hydroxy-2-oxo-4-ureido-2,5-dihydro-1H-imidazole-5-carboxylate + H(+) = (S)-allantoin + CO2</text>
        <dbReference type="Rhea" id="RHEA:26301"/>
        <dbReference type="ChEBI" id="CHEBI:15378"/>
        <dbReference type="ChEBI" id="CHEBI:15678"/>
        <dbReference type="ChEBI" id="CHEBI:16526"/>
        <dbReference type="ChEBI" id="CHEBI:58639"/>
        <dbReference type="EC" id="4.1.1.97"/>
    </reaction>
</comment>
<evidence type="ECO:0000256" key="4">
    <source>
        <dbReference type="ARBA" id="ARBA00022631"/>
    </source>
</evidence>
<keyword evidence="5" id="KW-0210">Decarboxylase</keyword>
<evidence type="ECO:0000313" key="9">
    <source>
        <dbReference type="Proteomes" id="UP000305888"/>
    </source>
</evidence>
<keyword evidence="9" id="KW-1185">Reference proteome</keyword>
<dbReference type="AlphaFoldDB" id="A0A5B8G251"/>
<proteinExistence type="predicted"/>
<comment type="pathway">
    <text evidence="2">Purine metabolism; urate degradation; (S)-allantoin from urate: step 3/3.</text>
</comment>
<dbReference type="GO" id="GO:0019628">
    <property type="term" value="P:urate catabolic process"/>
    <property type="evidence" value="ECO:0007669"/>
    <property type="project" value="UniProtKB-UniPathway"/>
</dbReference>
<gene>
    <name evidence="8" type="primary">uraD</name>
    <name evidence="8" type="ORF">FDP22_20010</name>
</gene>
<dbReference type="OrthoDB" id="9800909at2"/>
<organism evidence="8 9">
    <name type="scientific">Paroceanicella profunda</name>
    <dbReference type="NCBI Taxonomy" id="2579971"/>
    <lineage>
        <taxon>Bacteria</taxon>
        <taxon>Pseudomonadati</taxon>
        <taxon>Pseudomonadota</taxon>
        <taxon>Alphaproteobacteria</taxon>
        <taxon>Rhodobacterales</taxon>
        <taxon>Paracoccaceae</taxon>
        <taxon>Paroceanicella</taxon>
    </lineage>
</organism>
<dbReference type="Gene3D" id="1.10.3330.10">
    <property type="entry name" value="Oxo-4-hydroxy-4-carboxy-5-ureidoimidazoline decarboxylase"/>
    <property type="match status" value="1"/>
</dbReference>
<protein>
    <recommendedName>
        <fullName evidence="3">2-oxo-4-hydroxy-4-carboxy-5-ureidoimidazoline decarboxylase</fullName>
        <ecNumber evidence="3">4.1.1.97</ecNumber>
    </recommendedName>
</protein>
<dbReference type="UniPathway" id="UPA00394">
    <property type="reaction ID" value="UER00652"/>
</dbReference>
<dbReference type="InterPro" id="IPR036778">
    <property type="entry name" value="OHCU_decarboxylase_sf"/>
</dbReference>
<evidence type="ECO:0000256" key="1">
    <source>
        <dbReference type="ARBA" id="ARBA00001163"/>
    </source>
</evidence>
<evidence type="ECO:0000256" key="5">
    <source>
        <dbReference type="ARBA" id="ARBA00022793"/>
    </source>
</evidence>
<dbReference type="GO" id="GO:0006144">
    <property type="term" value="P:purine nucleobase metabolic process"/>
    <property type="evidence" value="ECO:0007669"/>
    <property type="project" value="UniProtKB-KW"/>
</dbReference>
<accession>A0A5B8G251</accession>
<keyword evidence="8" id="KW-0614">Plasmid</keyword>
<keyword evidence="6 8" id="KW-0456">Lyase</keyword>
<dbReference type="InterPro" id="IPR018020">
    <property type="entry name" value="OHCU_decarboxylase"/>
</dbReference>
<evidence type="ECO:0000313" key="8">
    <source>
        <dbReference type="EMBL" id="QDL94144.1"/>
    </source>
</evidence>
<dbReference type="Pfam" id="PF09349">
    <property type="entry name" value="OHCU_decarbox"/>
    <property type="match status" value="1"/>
</dbReference>
<dbReference type="Proteomes" id="UP000305888">
    <property type="component" value="Plasmid pD4M1A"/>
</dbReference>
<sequence>MTDHGPTFAADPARLERSAFVARFGGVYEHSPWVAESAWDAGLPAGLHRPAALAALLAAQVEAAPRDSRLALLRAHPDLAGKLALAGGLTHASSAEQAGAGLDRCSPEEFAAFTALNAAYRTRFGFPYIIAVRGRDRQEILADFRARVDRDPETEFAAALVHVHRIALLRLEALAAAEVGA</sequence>
<dbReference type="RefSeq" id="WP_138577975.1">
    <property type="nucleotide sequence ID" value="NZ_CP040819.1"/>
</dbReference>
<dbReference type="KEGG" id="ppru:FDP22_20010"/>
<evidence type="ECO:0000256" key="3">
    <source>
        <dbReference type="ARBA" id="ARBA00012257"/>
    </source>
</evidence>
<reference evidence="8 9" key="1">
    <citation type="submission" date="2019-06" db="EMBL/GenBank/DDBJ databases">
        <title>Genome sequence of Rhodobacteraceae bacterium D4M1.</title>
        <authorList>
            <person name="Cao J."/>
        </authorList>
    </citation>
    <scope>NUCLEOTIDE SEQUENCE [LARGE SCALE GENOMIC DNA]</scope>
    <source>
        <strain evidence="8 9">D4M1</strain>
        <plasmid evidence="9">pd4m1a</plasmid>
    </source>
</reference>
<dbReference type="SUPFAM" id="SSF158694">
    <property type="entry name" value="UraD-Like"/>
    <property type="match status" value="1"/>
</dbReference>
<evidence type="ECO:0000256" key="6">
    <source>
        <dbReference type="ARBA" id="ARBA00023239"/>
    </source>
</evidence>
<dbReference type="GO" id="GO:0000255">
    <property type="term" value="P:allantoin metabolic process"/>
    <property type="evidence" value="ECO:0007669"/>
    <property type="project" value="InterPro"/>
</dbReference>
<geneLocation type="plasmid" evidence="9">
    <name>pd4m1a</name>
</geneLocation>